<dbReference type="PANTHER" id="PTHR46566">
    <property type="entry name" value="1-PHOSPHOFRUCTOKINASE-RELATED"/>
    <property type="match status" value="1"/>
</dbReference>
<evidence type="ECO:0000256" key="2">
    <source>
        <dbReference type="ARBA" id="ARBA00022679"/>
    </source>
</evidence>
<dbReference type="PROSITE" id="PS00583">
    <property type="entry name" value="PFKB_KINASES_1"/>
    <property type="match status" value="1"/>
</dbReference>
<dbReference type="EMBL" id="JBHUMR010000007">
    <property type="protein sequence ID" value="MFD2616347.1"/>
    <property type="molecule type" value="Genomic_DNA"/>
</dbReference>
<proteinExistence type="inferred from homology"/>
<evidence type="ECO:0000256" key="4">
    <source>
        <dbReference type="ARBA" id="ARBA00022777"/>
    </source>
</evidence>
<comment type="catalytic activity">
    <reaction evidence="6 8">
        <text>beta-D-fructose 1-phosphate + ATP = beta-D-fructose 1,6-bisphosphate + ADP + H(+)</text>
        <dbReference type="Rhea" id="RHEA:14213"/>
        <dbReference type="ChEBI" id="CHEBI:15378"/>
        <dbReference type="ChEBI" id="CHEBI:30616"/>
        <dbReference type="ChEBI" id="CHEBI:32966"/>
        <dbReference type="ChEBI" id="CHEBI:138881"/>
        <dbReference type="ChEBI" id="CHEBI:456216"/>
        <dbReference type="EC" id="2.7.1.56"/>
    </reaction>
</comment>
<keyword evidence="4 8" id="KW-0418">Kinase</keyword>
<evidence type="ECO:0000256" key="6">
    <source>
        <dbReference type="ARBA" id="ARBA00047745"/>
    </source>
</evidence>
<dbReference type="GO" id="GO:0008662">
    <property type="term" value="F:1-phosphofructokinase activity"/>
    <property type="evidence" value="ECO:0007669"/>
    <property type="project" value="UniProtKB-EC"/>
</dbReference>
<dbReference type="SUPFAM" id="SSF53613">
    <property type="entry name" value="Ribokinase-like"/>
    <property type="match status" value="1"/>
</dbReference>
<evidence type="ECO:0000313" key="11">
    <source>
        <dbReference type="Proteomes" id="UP001597458"/>
    </source>
</evidence>
<dbReference type="PROSITE" id="PS00584">
    <property type="entry name" value="PFKB_KINASES_2"/>
    <property type="match status" value="1"/>
</dbReference>
<dbReference type="InterPro" id="IPR022463">
    <property type="entry name" value="1-PFruKinase"/>
</dbReference>
<keyword evidence="3 7" id="KW-0547">Nucleotide-binding</keyword>
<dbReference type="InterPro" id="IPR011611">
    <property type="entry name" value="PfkB_dom"/>
</dbReference>
<dbReference type="CDD" id="cd01164">
    <property type="entry name" value="FruK_PfkB_like"/>
    <property type="match status" value="1"/>
</dbReference>
<evidence type="ECO:0000256" key="3">
    <source>
        <dbReference type="ARBA" id="ARBA00022741"/>
    </source>
</evidence>
<name>A0ABW5PNG6_9BACI</name>
<evidence type="ECO:0000256" key="7">
    <source>
        <dbReference type="PIRNR" id="PIRNR000535"/>
    </source>
</evidence>
<evidence type="ECO:0000256" key="8">
    <source>
        <dbReference type="RuleBase" id="RU369061"/>
    </source>
</evidence>
<comment type="caution">
    <text evidence="10">The sequence shown here is derived from an EMBL/GenBank/DDBJ whole genome shotgun (WGS) entry which is preliminary data.</text>
</comment>
<comment type="function">
    <text evidence="8">Catalyzes the ATP-dependent phosphorylation of fructose-l-phosphate to fructose-l,6-bisphosphate.</text>
</comment>
<keyword evidence="5 7" id="KW-0067">ATP-binding</keyword>
<dbReference type="InterPro" id="IPR029056">
    <property type="entry name" value="Ribokinase-like"/>
</dbReference>
<protein>
    <recommendedName>
        <fullName evidence="7">Tagatose-6-phosphate kinase</fullName>
        <ecNumber evidence="7">2.7.1.144</ecNumber>
    </recommendedName>
</protein>
<comment type="catalytic activity">
    <reaction evidence="7">
        <text>D-tagatofuranose 6-phosphate + ATP = D-tagatofuranose 1,6-bisphosphate + ADP + H(+)</text>
        <dbReference type="Rhea" id="RHEA:12420"/>
        <dbReference type="ChEBI" id="CHEBI:15378"/>
        <dbReference type="ChEBI" id="CHEBI:30616"/>
        <dbReference type="ChEBI" id="CHEBI:58694"/>
        <dbReference type="ChEBI" id="CHEBI:58695"/>
        <dbReference type="ChEBI" id="CHEBI:456216"/>
        <dbReference type="EC" id="2.7.1.144"/>
    </reaction>
</comment>
<keyword evidence="11" id="KW-1185">Reference proteome</keyword>
<dbReference type="NCBIfam" id="TIGR03828">
    <property type="entry name" value="pfkB"/>
    <property type="match status" value="1"/>
</dbReference>
<evidence type="ECO:0000256" key="1">
    <source>
        <dbReference type="ARBA" id="ARBA00005380"/>
    </source>
</evidence>
<evidence type="ECO:0000313" key="10">
    <source>
        <dbReference type="EMBL" id="MFD2616347.1"/>
    </source>
</evidence>
<feature type="domain" description="Carbohydrate kinase PfkB" evidence="9">
    <location>
        <begin position="8"/>
        <end position="283"/>
    </location>
</feature>
<dbReference type="InterPro" id="IPR002173">
    <property type="entry name" value="Carboh/pur_kinase_PfkB_CS"/>
</dbReference>
<dbReference type="Gene3D" id="3.40.1190.20">
    <property type="match status" value="1"/>
</dbReference>
<dbReference type="Proteomes" id="UP001597458">
    <property type="component" value="Unassembled WGS sequence"/>
</dbReference>
<reference evidence="11" key="1">
    <citation type="journal article" date="2019" name="Int. J. Syst. Evol. Microbiol.">
        <title>The Global Catalogue of Microorganisms (GCM) 10K type strain sequencing project: providing services to taxonomists for standard genome sequencing and annotation.</title>
        <authorList>
            <consortium name="The Broad Institute Genomics Platform"/>
            <consortium name="The Broad Institute Genome Sequencing Center for Infectious Disease"/>
            <person name="Wu L."/>
            <person name="Ma J."/>
        </authorList>
    </citation>
    <scope>NUCLEOTIDE SEQUENCE [LARGE SCALE GENOMIC DNA]</scope>
    <source>
        <strain evidence="11">TISTR 2241</strain>
    </source>
</reference>
<keyword evidence="2 7" id="KW-0808">Transferase</keyword>
<comment type="similarity">
    <text evidence="1">Belongs to the carbohydrate kinase pfkB family.</text>
</comment>
<dbReference type="InterPro" id="IPR017583">
    <property type="entry name" value="Tagatose/fructose_Pkinase"/>
</dbReference>
<dbReference type="Pfam" id="PF00294">
    <property type="entry name" value="PfkB"/>
    <property type="match status" value="1"/>
</dbReference>
<dbReference type="NCBIfam" id="TIGR03168">
    <property type="entry name" value="1-PFK"/>
    <property type="match status" value="1"/>
</dbReference>
<organism evidence="10 11">
    <name type="scientific">Terrilactibacillus laevilacticus</name>
    <dbReference type="NCBI Taxonomy" id="1380157"/>
    <lineage>
        <taxon>Bacteria</taxon>
        <taxon>Bacillati</taxon>
        <taxon>Bacillota</taxon>
        <taxon>Bacilli</taxon>
        <taxon>Bacillales</taxon>
        <taxon>Bacillaceae</taxon>
        <taxon>Terrilactibacillus</taxon>
    </lineage>
</organism>
<dbReference type="RefSeq" id="WP_141189779.1">
    <property type="nucleotide sequence ID" value="NZ_JBHUMR010000007.1"/>
</dbReference>
<accession>A0ABW5PNG6</accession>
<dbReference type="PANTHER" id="PTHR46566:SF1">
    <property type="entry name" value="1-PHOSPHOFRUCTOKINASE"/>
    <property type="match status" value="1"/>
</dbReference>
<dbReference type="EC" id="2.7.1.144" evidence="7"/>
<gene>
    <name evidence="10" type="primary">pfkB</name>
    <name evidence="10" type="ORF">ACFSTF_03330</name>
</gene>
<comment type="similarity">
    <text evidence="7">Belongs to the carbohydrate kinase PfkB family. LacC subfamily.</text>
</comment>
<evidence type="ECO:0000259" key="9">
    <source>
        <dbReference type="Pfam" id="PF00294"/>
    </source>
</evidence>
<dbReference type="PIRSF" id="PIRSF000535">
    <property type="entry name" value="1PFK/6PFK/LacC"/>
    <property type="match status" value="1"/>
</dbReference>
<keyword evidence="7" id="KW-0423">Lactose metabolism</keyword>
<sequence length="303" mass="32666">MIYTCTLNPSIDYFLDVNEFRTGQINRVKNDKKMPGGKGINVSIVLKRLGVSSETLGFIGGFTGDFIKQALVKEDIRTNFIEVSGDSRINVKVKSDTETEINGHAPDITKENIDQLFNQLKELTDQDILVLSGSVPESLPKTIYKDMMEVVSKKNVKVIVDTSGPAFNEVVTMKPFLIKPNHLELGDYFGVELTNVEDIVSHARKLIDLGVEHVIVSMGGKGALLVGKEDAVFASAPKGQVKNSVGAGDSVVGGFLAEYSVSGDIVKAFHNGAASGSATAFSVDLCTKEDVEALLPEVKLSEV</sequence>
<evidence type="ECO:0000256" key="5">
    <source>
        <dbReference type="ARBA" id="ARBA00022840"/>
    </source>
</evidence>
<comment type="pathway">
    <text evidence="7">Carbohydrate metabolism; D-tagatose 6-phosphate degradation; D-glyceraldehyde 3-phosphate and glycerone phosphate from D-tagatose 6-phosphate: step 1/2.</text>
</comment>